<organism evidence="1 2">
    <name type="scientific">Pontibacillus salicampi</name>
    <dbReference type="NCBI Taxonomy" id="1449801"/>
    <lineage>
        <taxon>Bacteria</taxon>
        <taxon>Bacillati</taxon>
        <taxon>Bacillota</taxon>
        <taxon>Bacilli</taxon>
        <taxon>Bacillales</taxon>
        <taxon>Bacillaceae</taxon>
        <taxon>Pontibacillus</taxon>
    </lineage>
</organism>
<proteinExistence type="predicted"/>
<gene>
    <name evidence="1" type="ORF">ACFFGV_01555</name>
</gene>
<keyword evidence="2" id="KW-1185">Reference proteome</keyword>
<comment type="caution">
    <text evidence="1">The sequence shown here is derived from an EMBL/GenBank/DDBJ whole genome shotgun (WGS) entry which is preliminary data.</text>
</comment>
<evidence type="ECO:0000313" key="1">
    <source>
        <dbReference type="EMBL" id="MFC0522273.1"/>
    </source>
</evidence>
<sequence length="53" mass="6245">MAQKAFELLIVIIFALLFTAYAVCVYPFERLYTRWNKDVQAKQLHYAPTPHKS</sequence>
<accession>A0ABV6LIU5</accession>
<reference evidence="1 2" key="1">
    <citation type="submission" date="2024-09" db="EMBL/GenBank/DDBJ databases">
        <authorList>
            <person name="Sun Q."/>
            <person name="Mori K."/>
        </authorList>
    </citation>
    <scope>NUCLEOTIDE SEQUENCE [LARGE SCALE GENOMIC DNA]</scope>
    <source>
        <strain evidence="1 2">NCAIM B.02529</strain>
    </source>
</reference>
<protein>
    <submittedName>
        <fullName evidence="1">Uncharacterized protein</fullName>
    </submittedName>
</protein>
<dbReference type="Proteomes" id="UP001589836">
    <property type="component" value="Unassembled WGS sequence"/>
</dbReference>
<evidence type="ECO:0000313" key="2">
    <source>
        <dbReference type="Proteomes" id="UP001589836"/>
    </source>
</evidence>
<name>A0ABV6LIU5_9BACI</name>
<dbReference type="RefSeq" id="WP_377344807.1">
    <property type="nucleotide sequence ID" value="NZ_JBHLTP010000003.1"/>
</dbReference>
<dbReference type="EMBL" id="JBHLTP010000003">
    <property type="protein sequence ID" value="MFC0522273.1"/>
    <property type="molecule type" value="Genomic_DNA"/>
</dbReference>